<comment type="caution">
    <text evidence="3">The sequence shown here is derived from an EMBL/GenBank/DDBJ whole genome shotgun (WGS) entry which is preliminary data.</text>
</comment>
<gene>
    <name evidence="3" type="ORF">HGRIS_006575</name>
</gene>
<feature type="transmembrane region" description="Helical" evidence="1">
    <location>
        <begin position="15"/>
        <end position="39"/>
    </location>
</feature>
<sequence length="318" mass="35395">MAGASLNQTLNNSIGALYVGTIVAAVLYGFTSLQTYWYYHWYARRDTKVHKISVGFLWALDTVHLILICHGVYHYMVTGFGNFFGLLGVVWSLKLQVTINVLIIFIVHCLYTYRVWLLGGYHNGFLAYFVMAVLCAGLAMGIVLAYEVYKVDSFPQHEQMSWSIIAAVATATIIDFVIAAAMCYYLRKSKGPQPHLNNRLSNLMQFVLGSGFLTSATSTSVLISYIALPDTLVFLAIESFLTKLYINSFLAMLNARESRTGREHEHELSIHISGASKHSPFSTHTTPPSFTVTTEKSVNFAADFSRAKSPASPIMEEP</sequence>
<feature type="transmembrane region" description="Helical" evidence="1">
    <location>
        <begin position="93"/>
        <end position="113"/>
    </location>
</feature>
<evidence type="ECO:0000313" key="4">
    <source>
        <dbReference type="Proteomes" id="UP001556367"/>
    </source>
</evidence>
<feature type="transmembrane region" description="Helical" evidence="1">
    <location>
        <begin position="161"/>
        <end position="186"/>
    </location>
</feature>
<evidence type="ECO:0000259" key="2">
    <source>
        <dbReference type="Pfam" id="PF20152"/>
    </source>
</evidence>
<name>A0ABR3JAW3_9AGAR</name>
<evidence type="ECO:0000313" key="3">
    <source>
        <dbReference type="EMBL" id="KAL0952285.1"/>
    </source>
</evidence>
<dbReference type="Proteomes" id="UP001556367">
    <property type="component" value="Unassembled WGS sequence"/>
</dbReference>
<protein>
    <recommendedName>
        <fullName evidence="2">DUF6534 domain-containing protein</fullName>
    </recommendedName>
</protein>
<evidence type="ECO:0000256" key="1">
    <source>
        <dbReference type="SAM" id="Phobius"/>
    </source>
</evidence>
<keyword evidence="1" id="KW-1133">Transmembrane helix</keyword>
<dbReference type="InterPro" id="IPR045339">
    <property type="entry name" value="DUF6534"/>
</dbReference>
<keyword evidence="4" id="KW-1185">Reference proteome</keyword>
<feature type="transmembrane region" description="Helical" evidence="1">
    <location>
        <begin position="232"/>
        <end position="253"/>
    </location>
</feature>
<dbReference type="PANTHER" id="PTHR40465:SF1">
    <property type="entry name" value="DUF6534 DOMAIN-CONTAINING PROTEIN"/>
    <property type="match status" value="1"/>
</dbReference>
<dbReference type="Pfam" id="PF20152">
    <property type="entry name" value="DUF6534"/>
    <property type="match status" value="1"/>
</dbReference>
<dbReference type="PANTHER" id="PTHR40465">
    <property type="entry name" value="CHROMOSOME 1, WHOLE GENOME SHOTGUN SEQUENCE"/>
    <property type="match status" value="1"/>
</dbReference>
<reference evidence="4" key="1">
    <citation type="submission" date="2024-06" db="EMBL/GenBank/DDBJ databases">
        <title>Multi-omics analyses provide insights into the biosynthesis of the anticancer antibiotic pleurotin in Hohenbuehelia grisea.</title>
        <authorList>
            <person name="Weaver J.A."/>
            <person name="Alberti F."/>
        </authorList>
    </citation>
    <scope>NUCLEOTIDE SEQUENCE [LARGE SCALE GENOMIC DNA]</scope>
    <source>
        <strain evidence="4">T-177</strain>
    </source>
</reference>
<feature type="transmembrane region" description="Helical" evidence="1">
    <location>
        <begin position="206"/>
        <end position="226"/>
    </location>
</feature>
<organism evidence="3 4">
    <name type="scientific">Hohenbuehelia grisea</name>
    <dbReference type="NCBI Taxonomy" id="104357"/>
    <lineage>
        <taxon>Eukaryota</taxon>
        <taxon>Fungi</taxon>
        <taxon>Dikarya</taxon>
        <taxon>Basidiomycota</taxon>
        <taxon>Agaricomycotina</taxon>
        <taxon>Agaricomycetes</taxon>
        <taxon>Agaricomycetidae</taxon>
        <taxon>Agaricales</taxon>
        <taxon>Pleurotineae</taxon>
        <taxon>Pleurotaceae</taxon>
        <taxon>Hohenbuehelia</taxon>
    </lineage>
</organism>
<accession>A0ABR3JAW3</accession>
<keyword evidence="1" id="KW-0812">Transmembrane</keyword>
<feature type="domain" description="DUF6534" evidence="2">
    <location>
        <begin position="172"/>
        <end position="258"/>
    </location>
</feature>
<dbReference type="EMBL" id="JASNQZ010000010">
    <property type="protein sequence ID" value="KAL0952285.1"/>
    <property type="molecule type" value="Genomic_DNA"/>
</dbReference>
<feature type="transmembrane region" description="Helical" evidence="1">
    <location>
        <begin position="51"/>
        <end position="73"/>
    </location>
</feature>
<keyword evidence="1" id="KW-0472">Membrane</keyword>
<proteinExistence type="predicted"/>
<feature type="transmembrane region" description="Helical" evidence="1">
    <location>
        <begin position="125"/>
        <end position="149"/>
    </location>
</feature>